<proteinExistence type="predicted"/>
<dbReference type="AlphaFoldDB" id="A0A812DKM2"/>
<protein>
    <submittedName>
        <fullName evidence="1">Uncharacterized protein</fullName>
    </submittedName>
</protein>
<reference evidence="1" key="1">
    <citation type="submission" date="2021-01" db="EMBL/GenBank/DDBJ databases">
        <authorList>
            <person name="Li R."/>
            <person name="Bekaert M."/>
        </authorList>
    </citation>
    <scope>NUCLEOTIDE SEQUENCE</scope>
    <source>
        <strain evidence="1">Farmed</strain>
    </source>
</reference>
<gene>
    <name evidence="1" type="ORF">SPHA_56714</name>
</gene>
<dbReference type="EMBL" id="CAHIKZ030003780">
    <property type="protein sequence ID" value="CAE1304017.1"/>
    <property type="molecule type" value="Genomic_DNA"/>
</dbReference>
<sequence length="223" mass="26022">MICLANPLSKDITCTGRYMMPILERYIEKDRQSIDMYRKIHDLSRQSSIERYHVPEVSVSPILYRKITCTGIYICLANPLSKDLHDLSAILYRKIYVYRKKIANPVSKDIRTGRYMICLANPLSKDITCTGRYMICLANPLSKDITCTGRYMICLANPLSKDITRTGRYMICLANPVSKTCIHDLSRQSSIERYHVYRKIHDLSCQSSIERYHLYRRYVPEDT</sequence>
<dbReference type="Proteomes" id="UP000597762">
    <property type="component" value="Unassembled WGS sequence"/>
</dbReference>
<evidence type="ECO:0000313" key="2">
    <source>
        <dbReference type="Proteomes" id="UP000597762"/>
    </source>
</evidence>
<accession>A0A812DKM2</accession>
<keyword evidence="2" id="KW-1185">Reference proteome</keyword>
<comment type="caution">
    <text evidence="1">The sequence shown here is derived from an EMBL/GenBank/DDBJ whole genome shotgun (WGS) entry which is preliminary data.</text>
</comment>
<organism evidence="1 2">
    <name type="scientific">Acanthosepion pharaonis</name>
    <name type="common">Pharaoh cuttlefish</name>
    <name type="synonym">Sepia pharaonis</name>
    <dbReference type="NCBI Taxonomy" id="158019"/>
    <lineage>
        <taxon>Eukaryota</taxon>
        <taxon>Metazoa</taxon>
        <taxon>Spiralia</taxon>
        <taxon>Lophotrochozoa</taxon>
        <taxon>Mollusca</taxon>
        <taxon>Cephalopoda</taxon>
        <taxon>Coleoidea</taxon>
        <taxon>Decapodiformes</taxon>
        <taxon>Sepiida</taxon>
        <taxon>Sepiina</taxon>
        <taxon>Sepiidae</taxon>
        <taxon>Acanthosepion</taxon>
    </lineage>
</organism>
<name>A0A812DKM2_ACAPH</name>
<evidence type="ECO:0000313" key="1">
    <source>
        <dbReference type="EMBL" id="CAE1304017.1"/>
    </source>
</evidence>